<comment type="caution">
    <text evidence="2">The sequence shown here is derived from an EMBL/GenBank/DDBJ whole genome shotgun (WGS) entry which is preliminary data.</text>
</comment>
<dbReference type="AlphaFoldDB" id="A0A2S8FF84"/>
<evidence type="ECO:0000313" key="3">
    <source>
        <dbReference type="Proteomes" id="UP000239388"/>
    </source>
</evidence>
<gene>
    <name evidence="2" type="ORF">C5Y98_20800</name>
</gene>
<sequence>MDWIRDNLPYIAFFGGLTILTWVMLRRVWARQRKSKRETSNEPLVHVPHTDDRPFTMSGGPNDLQRWQAEMLTITRQFQAELNTKIAYLQQALLLAEQESARLESLVGVAKTQGIGADESAVEKLRTAMGVAGEFDADQSPDFGVVTETLCDANKKNQLYALSDEGKTVAEIAAEMKMDSAAVEMVLSMRG</sequence>
<organism evidence="2 3">
    <name type="scientific">Blastopirellula marina</name>
    <dbReference type="NCBI Taxonomy" id="124"/>
    <lineage>
        <taxon>Bacteria</taxon>
        <taxon>Pseudomonadati</taxon>
        <taxon>Planctomycetota</taxon>
        <taxon>Planctomycetia</taxon>
        <taxon>Pirellulales</taxon>
        <taxon>Pirellulaceae</taxon>
        <taxon>Blastopirellula</taxon>
    </lineage>
</organism>
<reference evidence="2 3" key="1">
    <citation type="submission" date="2018-02" db="EMBL/GenBank/DDBJ databases">
        <title>Comparative genomes isolates from brazilian mangrove.</title>
        <authorList>
            <person name="Araujo J.E."/>
            <person name="Taketani R.G."/>
            <person name="Silva M.C.P."/>
            <person name="Loureco M.V."/>
            <person name="Andreote F.D."/>
        </authorList>
    </citation>
    <scope>NUCLEOTIDE SEQUENCE [LARGE SCALE GENOMIC DNA]</scope>
    <source>
        <strain evidence="2 3">NAP PRIS-MGV</strain>
    </source>
</reference>
<evidence type="ECO:0000256" key="1">
    <source>
        <dbReference type="SAM" id="Phobius"/>
    </source>
</evidence>
<dbReference type="OrthoDB" id="277875at2"/>
<keyword evidence="1" id="KW-0812">Transmembrane</keyword>
<dbReference type="Proteomes" id="UP000239388">
    <property type="component" value="Unassembled WGS sequence"/>
</dbReference>
<evidence type="ECO:0008006" key="4">
    <source>
        <dbReference type="Google" id="ProtNLM"/>
    </source>
</evidence>
<evidence type="ECO:0000313" key="2">
    <source>
        <dbReference type="EMBL" id="PQO30833.1"/>
    </source>
</evidence>
<protein>
    <recommendedName>
        <fullName evidence="4">DUF2802 domain-containing protein</fullName>
    </recommendedName>
</protein>
<accession>A0A2S8FF84</accession>
<name>A0A2S8FF84_9BACT</name>
<dbReference type="RefSeq" id="WP_105357145.1">
    <property type="nucleotide sequence ID" value="NZ_PUIB01000020.1"/>
</dbReference>
<proteinExistence type="predicted"/>
<keyword evidence="1" id="KW-0472">Membrane</keyword>
<keyword evidence="1" id="KW-1133">Transmembrane helix</keyword>
<feature type="transmembrane region" description="Helical" evidence="1">
    <location>
        <begin position="12"/>
        <end position="29"/>
    </location>
</feature>
<dbReference type="EMBL" id="PUIB01000020">
    <property type="protein sequence ID" value="PQO30833.1"/>
    <property type="molecule type" value="Genomic_DNA"/>
</dbReference>